<feature type="compositionally biased region" description="Basic and acidic residues" evidence="2">
    <location>
        <begin position="495"/>
        <end position="504"/>
    </location>
</feature>
<dbReference type="GO" id="GO:0006310">
    <property type="term" value="P:DNA recombination"/>
    <property type="evidence" value="ECO:0007669"/>
    <property type="project" value="UniProtKB-KW"/>
</dbReference>
<dbReference type="Pfam" id="PF20209">
    <property type="entry name" value="DUF6570"/>
    <property type="match status" value="1"/>
</dbReference>
<dbReference type="EMBL" id="JAJJMA010254191">
    <property type="protein sequence ID" value="MCL7044102.1"/>
    <property type="molecule type" value="Genomic_DNA"/>
</dbReference>
<dbReference type="Proteomes" id="UP001177140">
    <property type="component" value="Unassembled WGS sequence"/>
</dbReference>
<evidence type="ECO:0000259" key="3">
    <source>
        <dbReference type="Pfam" id="PF05970"/>
    </source>
</evidence>
<comment type="caution">
    <text evidence="6">The sequence shown here is derived from an EMBL/GenBank/DDBJ whole genome shotgun (WGS) entry which is preliminary data.</text>
</comment>
<dbReference type="GO" id="GO:0016787">
    <property type="term" value="F:hydrolase activity"/>
    <property type="evidence" value="ECO:0007669"/>
    <property type="project" value="UniProtKB-KW"/>
</dbReference>
<feature type="non-terminal residue" evidence="6">
    <location>
        <position position="1319"/>
    </location>
</feature>
<dbReference type="Pfam" id="PF14214">
    <property type="entry name" value="Helitron_like_N"/>
    <property type="match status" value="1"/>
</dbReference>
<keyword evidence="1" id="KW-0347">Helicase</keyword>
<keyword evidence="1" id="KW-0067">ATP-binding</keyword>
<dbReference type="InterPro" id="IPR027417">
    <property type="entry name" value="P-loop_NTPase"/>
</dbReference>
<keyword evidence="1" id="KW-0227">DNA damage</keyword>
<reference evidence="6" key="1">
    <citation type="submission" date="2022-03" db="EMBL/GenBank/DDBJ databases">
        <title>A functionally conserved STORR gene fusion in Papaver species that diverged 16.8 million years ago.</title>
        <authorList>
            <person name="Catania T."/>
        </authorList>
    </citation>
    <scope>NUCLEOTIDE SEQUENCE</scope>
    <source>
        <strain evidence="6">S-191538</strain>
    </source>
</reference>
<dbReference type="PANTHER" id="PTHR47642">
    <property type="entry name" value="ATP-DEPENDENT DNA HELICASE"/>
    <property type="match status" value="1"/>
</dbReference>
<keyword evidence="7" id="KW-1185">Reference proteome</keyword>
<comment type="catalytic activity">
    <reaction evidence="1">
        <text>ATP + H2O = ADP + phosphate + H(+)</text>
        <dbReference type="Rhea" id="RHEA:13065"/>
        <dbReference type="ChEBI" id="CHEBI:15377"/>
        <dbReference type="ChEBI" id="CHEBI:15378"/>
        <dbReference type="ChEBI" id="CHEBI:30616"/>
        <dbReference type="ChEBI" id="CHEBI:43474"/>
        <dbReference type="ChEBI" id="CHEBI:456216"/>
        <dbReference type="EC" id="5.6.2.3"/>
    </reaction>
</comment>
<proteinExistence type="inferred from homology"/>
<evidence type="ECO:0000259" key="4">
    <source>
        <dbReference type="Pfam" id="PF14214"/>
    </source>
</evidence>
<dbReference type="EC" id="5.6.2.3" evidence="1"/>
<feature type="domain" description="DNA helicase Pif1-like DEAD-box helicase" evidence="3">
    <location>
        <begin position="1251"/>
        <end position="1318"/>
    </location>
</feature>
<feature type="region of interest" description="Disordered" evidence="2">
    <location>
        <begin position="481"/>
        <end position="518"/>
    </location>
</feature>
<protein>
    <recommendedName>
        <fullName evidence="1">ATP-dependent DNA helicase</fullName>
        <ecNumber evidence="1">5.6.2.3</ecNumber>
    </recommendedName>
</protein>
<dbReference type="GO" id="GO:0005524">
    <property type="term" value="F:ATP binding"/>
    <property type="evidence" value="ECO:0007669"/>
    <property type="project" value="UniProtKB-KW"/>
</dbReference>
<keyword evidence="1" id="KW-0547">Nucleotide-binding</keyword>
<evidence type="ECO:0000313" key="7">
    <source>
        <dbReference type="Proteomes" id="UP001177140"/>
    </source>
</evidence>
<evidence type="ECO:0000256" key="1">
    <source>
        <dbReference type="RuleBase" id="RU363044"/>
    </source>
</evidence>
<keyword evidence="1" id="KW-0378">Hydrolase</keyword>
<comment type="cofactor">
    <cofactor evidence="1">
        <name>Mg(2+)</name>
        <dbReference type="ChEBI" id="CHEBI:18420"/>
    </cofactor>
</comment>
<dbReference type="PANTHER" id="PTHR47642:SF5">
    <property type="entry name" value="ATP-DEPENDENT DNA HELICASE"/>
    <property type="match status" value="1"/>
</dbReference>
<feature type="domain" description="Helitron helicase-like" evidence="4">
    <location>
        <begin position="606"/>
        <end position="796"/>
    </location>
</feature>
<dbReference type="GO" id="GO:0006281">
    <property type="term" value="P:DNA repair"/>
    <property type="evidence" value="ECO:0007669"/>
    <property type="project" value="UniProtKB-KW"/>
</dbReference>
<name>A0AA41VMP3_PAPNU</name>
<comment type="similarity">
    <text evidence="1">Belongs to the helicase family.</text>
</comment>
<keyword evidence="1" id="KW-0234">DNA repair</keyword>
<organism evidence="6 7">
    <name type="scientific">Papaver nudicaule</name>
    <name type="common">Iceland poppy</name>
    <dbReference type="NCBI Taxonomy" id="74823"/>
    <lineage>
        <taxon>Eukaryota</taxon>
        <taxon>Viridiplantae</taxon>
        <taxon>Streptophyta</taxon>
        <taxon>Embryophyta</taxon>
        <taxon>Tracheophyta</taxon>
        <taxon>Spermatophyta</taxon>
        <taxon>Magnoliopsida</taxon>
        <taxon>Ranunculales</taxon>
        <taxon>Papaveraceae</taxon>
        <taxon>Papaveroideae</taxon>
        <taxon>Papaver</taxon>
    </lineage>
</organism>
<dbReference type="GO" id="GO:0000723">
    <property type="term" value="P:telomere maintenance"/>
    <property type="evidence" value="ECO:0007669"/>
    <property type="project" value="InterPro"/>
</dbReference>
<dbReference type="SUPFAM" id="SSF52540">
    <property type="entry name" value="P-loop containing nucleoside triphosphate hydrolases"/>
    <property type="match status" value="1"/>
</dbReference>
<dbReference type="InterPro" id="IPR010285">
    <property type="entry name" value="DNA_helicase_pif1-like_DEAD"/>
</dbReference>
<dbReference type="Gene3D" id="3.40.50.300">
    <property type="entry name" value="P-loop containing nucleotide triphosphate hydrolases"/>
    <property type="match status" value="1"/>
</dbReference>
<evidence type="ECO:0000256" key="2">
    <source>
        <dbReference type="SAM" id="MobiDB-lite"/>
    </source>
</evidence>
<evidence type="ECO:0000259" key="5">
    <source>
        <dbReference type="Pfam" id="PF20209"/>
    </source>
</evidence>
<dbReference type="Pfam" id="PF05970">
    <property type="entry name" value="PIF1"/>
    <property type="match status" value="1"/>
</dbReference>
<gene>
    <name evidence="6" type="ORF">MKW94_009965</name>
</gene>
<accession>A0AA41VMP3</accession>
<evidence type="ECO:0000313" key="6">
    <source>
        <dbReference type="EMBL" id="MCL7044102.1"/>
    </source>
</evidence>
<dbReference type="InterPro" id="IPR051055">
    <property type="entry name" value="PIF1_helicase"/>
</dbReference>
<keyword evidence="1" id="KW-0233">DNA recombination</keyword>
<dbReference type="InterPro" id="IPR046700">
    <property type="entry name" value="DUF6570"/>
</dbReference>
<dbReference type="InterPro" id="IPR025476">
    <property type="entry name" value="Helitron_helicase-like"/>
</dbReference>
<dbReference type="GO" id="GO:0043139">
    <property type="term" value="F:5'-3' DNA helicase activity"/>
    <property type="evidence" value="ECO:0007669"/>
    <property type="project" value="UniProtKB-EC"/>
</dbReference>
<feature type="domain" description="DUF6570" evidence="5">
    <location>
        <begin position="356"/>
        <end position="477"/>
    </location>
</feature>
<sequence>MSSYSTIAFSTLYSTYIYCMWGITSMDCNGVIDCYKHDLPLLEVPVTFQQQRSLIENPIQVDDHLVDVPVIYEEQRIFIDVPIQVQQQATRGAPSHFLPQIPGGNLVDVPIKEDILVDVPVVLQTVGMRSSSTVLGKRPREEDKGWFDVLIEEDFTVDVPVLSQTSGVPSSSTFLGRIPHEEDYDILRAPLGTFNAPASTSSTGRKSRMSRSRRLRFTPITLPRSPEVRAALRDMYAAHKRAMRNCNRATEPVLHLTASAALRQRKSRTSRTVEQMIAARSANTLQHRSLRSRLSQLSRNVIPAPNMNAQNFRKAIQQLGWGHCVECKTKFLDLPVDEGICKFCKKDKMDHPEGSLYSAENNMDPREVPIQLSRLTPLECLLIARVHPMFSVYRVKGQQYKYSGNVINFVQDVKEIARVLPYKPGDLSAILIVKRIGNNSTKEFVVRREYVRQALAWLKRNHRYYKDDDLIISDANIEHLPENGVPDDLPNMEEDAPHVDRDQSGNETEDDSNNGPEMQEQHFHVDEFETAGTVGAAIQPDQQSCIRRALEITEAGQTTAELPFTGEVIDEFTKEGYITMAFPTLFPYGTADLRQSRYRKVNAGQYFQHLMKYHDGRFARDSRFRYFAWNSLTRWRALSLGSVYVKNFPCDGELSIQSIRDMVSSGDMRFLSRISYYAKQMRGTRAYWYTRLKELIAMVKQLGPPTIFFTLSAADLQWPELFALLDPENRLETLDPIERNREKARLLNENPLVASWFFQKRVQLFFKEYLKKEFLVVDYWYRFEWQHRGSGHVHGFLWLRDAPDTSDIATNEQVRRLTCEYFDKMICTWNPDPTFSVDRRNHPCAKKIPIESNLDNDDDDYKSLVNCVMRHTKCGSYCLRRSKTTRQQLCRFKFPMEFIDDSKLVEDPPNSNMYRFVGRRNDQYVNSHHRGVLQTWRANIDWSAVTTIESVTHYIAKYAAKSEPASKNYIDTLGGIVNDQRRPCQNSTSVIKRLLIKNASERDICAQEVCHLLPGWHLTGSSRKIVVLNLSENQLFSSQLRRGHGDGEEQEETNPNFFGKYLVRPENFENTTLIEMAKKHYSRRGRWHTSKVEAIIRILPEFVGIIMPDTEKWESFCRQQVLLNSCYRSYEGAKRGFHLWSECYADLSFTAENQSSHIGAFDDEFEDESDLEDEADEDWMLFSGMGPNNAPEGEILLGSRTLDLTHDWSESFSRYPSINKDRRFVHSLGKAEQEASGEYLPTHLDIALSSLSRQQKAAHDMVLQSMREGSTIRLIVSGGAGTGKSTLINAIVHSIRQLFGKNKAVKIMAPTGVAAYNIG</sequence>